<protein>
    <recommendedName>
        <fullName evidence="3">DUF4194 domain-containing protein</fullName>
    </recommendedName>
</protein>
<name>A0ABS7ZT92_9GAMM</name>
<evidence type="ECO:0000313" key="1">
    <source>
        <dbReference type="EMBL" id="MCA6063765.1"/>
    </source>
</evidence>
<sequence>MTTVNLDKLSCLAEIFTRLSKNGEHINRASKPLLWANLEQERDAYETLFSSLGYDLRVDSRGFAWFHNTESSTSSNQNTRRLALFFMVIFEFQGDAGKPLRRFTDWRIDRELLDEAYSQHKEVLAAEGISLDDFADIAKTAERFGFMAKDAGAYYLLPAVYRYLDHFEALAAGIDDDFGLGDEGSALDNDKEEVHES</sequence>
<proteinExistence type="predicted"/>
<dbReference type="Proteomes" id="UP000714380">
    <property type="component" value="Unassembled WGS sequence"/>
</dbReference>
<evidence type="ECO:0008006" key="3">
    <source>
        <dbReference type="Google" id="ProtNLM"/>
    </source>
</evidence>
<reference evidence="1 2" key="1">
    <citation type="submission" date="2020-12" db="EMBL/GenBank/DDBJ databases">
        <title>Novel Thalassolituus-related marine hydrocarbonoclastic bacteria mediated algae-derived hydrocarbons mineralization in twilight zone of the northern South China Sea.</title>
        <authorList>
            <person name="Dong C."/>
        </authorList>
    </citation>
    <scope>NUCLEOTIDE SEQUENCE [LARGE SCALE GENOMIC DNA]</scope>
    <source>
        <strain evidence="1 2">IMCC1826</strain>
    </source>
</reference>
<comment type="caution">
    <text evidence="1">The sequence shown here is derived from an EMBL/GenBank/DDBJ whole genome shotgun (WGS) entry which is preliminary data.</text>
</comment>
<accession>A0ABS7ZT92</accession>
<dbReference type="RefSeq" id="WP_225674085.1">
    <property type="nucleotide sequence ID" value="NZ_JAEDAH010000043.1"/>
</dbReference>
<evidence type="ECO:0000313" key="2">
    <source>
        <dbReference type="Proteomes" id="UP000714380"/>
    </source>
</evidence>
<organism evidence="1 2">
    <name type="scientific">Thalassolituus marinus</name>
    <dbReference type="NCBI Taxonomy" id="671053"/>
    <lineage>
        <taxon>Bacteria</taxon>
        <taxon>Pseudomonadati</taxon>
        <taxon>Pseudomonadota</taxon>
        <taxon>Gammaproteobacteria</taxon>
        <taxon>Oceanospirillales</taxon>
        <taxon>Oceanospirillaceae</taxon>
        <taxon>Thalassolituus</taxon>
    </lineage>
</organism>
<dbReference type="Pfam" id="PF21980">
    <property type="entry name" value="MksE"/>
    <property type="match status" value="1"/>
</dbReference>
<dbReference type="InterPro" id="IPR053841">
    <property type="entry name" value="MksE"/>
</dbReference>
<gene>
    <name evidence="1" type="ORF">I9W95_09105</name>
</gene>
<dbReference type="EMBL" id="JAEDAH010000043">
    <property type="protein sequence ID" value="MCA6063765.1"/>
    <property type="molecule type" value="Genomic_DNA"/>
</dbReference>
<keyword evidence="2" id="KW-1185">Reference proteome</keyword>